<dbReference type="VEuPathDB" id="VectorBase:GMOY011376"/>
<dbReference type="GO" id="GO:0005576">
    <property type="term" value="C:extracellular region"/>
    <property type="evidence" value="ECO:0007669"/>
    <property type="project" value="UniProtKB-SubCell"/>
</dbReference>
<dbReference type="PROSITE" id="PS01009">
    <property type="entry name" value="CRISP_1"/>
    <property type="match status" value="1"/>
</dbReference>
<reference evidence="4" key="1">
    <citation type="submission" date="2020-05" db="UniProtKB">
        <authorList>
            <consortium name="EnsemblMetazoa"/>
        </authorList>
    </citation>
    <scope>IDENTIFICATION</scope>
    <source>
        <strain evidence="4">Yale</strain>
    </source>
</reference>
<evidence type="ECO:0000256" key="2">
    <source>
        <dbReference type="ARBA" id="ARBA00022525"/>
    </source>
</evidence>
<dbReference type="AlphaFoldDB" id="A0A1B0GDK1"/>
<dbReference type="Pfam" id="PF00188">
    <property type="entry name" value="CAP"/>
    <property type="match status" value="1"/>
</dbReference>
<feature type="domain" description="SCP" evidence="3">
    <location>
        <begin position="1"/>
        <end position="46"/>
    </location>
</feature>
<protein>
    <recommendedName>
        <fullName evidence="3">SCP domain-containing protein</fullName>
    </recommendedName>
</protein>
<name>A0A1B0GDK1_GLOMM</name>
<dbReference type="EnsemblMetazoa" id="GMOY011376-RA">
    <property type="protein sequence ID" value="GMOY011376-PA"/>
    <property type="gene ID" value="GMOY011376"/>
</dbReference>
<dbReference type="InterPro" id="IPR018244">
    <property type="entry name" value="Allrgn_V5/Tpx1_CS"/>
</dbReference>
<dbReference type="InterPro" id="IPR035940">
    <property type="entry name" value="CAP_sf"/>
</dbReference>
<keyword evidence="2" id="KW-0964">Secreted</keyword>
<keyword evidence="5" id="KW-1185">Reference proteome</keyword>
<dbReference type="Gene3D" id="3.40.33.10">
    <property type="entry name" value="CAP"/>
    <property type="match status" value="1"/>
</dbReference>
<accession>A0A1B0GDK1</accession>
<evidence type="ECO:0000256" key="1">
    <source>
        <dbReference type="ARBA" id="ARBA00004613"/>
    </source>
</evidence>
<dbReference type="STRING" id="37546.A0A1B0GDK1"/>
<dbReference type="EMBL" id="CCAG010011925">
    <property type="status" value="NOT_ANNOTATED_CDS"/>
    <property type="molecule type" value="Genomic_DNA"/>
</dbReference>
<evidence type="ECO:0000259" key="3">
    <source>
        <dbReference type="Pfam" id="PF00188"/>
    </source>
</evidence>
<evidence type="ECO:0000313" key="5">
    <source>
        <dbReference type="Proteomes" id="UP000092444"/>
    </source>
</evidence>
<dbReference type="InterPro" id="IPR014044">
    <property type="entry name" value="CAP_dom"/>
</dbReference>
<evidence type="ECO:0000313" key="4">
    <source>
        <dbReference type="EnsemblMetazoa" id="GMOY011376-PA"/>
    </source>
</evidence>
<organism evidence="4 5">
    <name type="scientific">Glossina morsitans morsitans</name>
    <name type="common">Savannah tsetse fly</name>
    <dbReference type="NCBI Taxonomy" id="37546"/>
    <lineage>
        <taxon>Eukaryota</taxon>
        <taxon>Metazoa</taxon>
        <taxon>Ecdysozoa</taxon>
        <taxon>Arthropoda</taxon>
        <taxon>Hexapoda</taxon>
        <taxon>Insecta</taxon>
        <taxon>Pterygota</taxon>
        <taxon>Neoptera</taxon>
        <taxon>Endopterygota</taxon>
        <taxon>Diptera</taxon>
        <taxon>Brachycera</taxon>
        <taxon>Muscomorpha</taxon>
        <taxon>Hippoboscoidea</taxon>
        <taxon>Glossinidae</taxon>
        <taxon>Glossina</taxon>
    </lineage>
</organism>
<dbReference type="Proteomes" id="UP000092444">
    <property type="component" value="Unassembled WGS sequence"/>
</dbReference>
<dbReference type="SUPFAM" id="SSF55797">
    <property type="entry name" value="PR-1-like"/>
    <property type="match status" value="1"/>
</dbReference>
<proteinExistence type="predicted"/>
<sequence length="82" mass="9340">MKAWYDGEKQYKYTDVKLSTMCGHFTQIAWSDSELLGVGWCSCATNPLMPCAMAIRLETLESSISRMFCPRRGPTKNKLLQN</sequence>
<comment type="subcellular location">
    <subcellularLocation>
        <location evidence="1">Secreted</location>
    </subcellularLocation>
</comment>